<reference evidence="2" key="2">
    <citation type="journal article" date="2015" name="Data Brief">
        <title>Shoot transcriptome of the giant reed, Arundo donax.</title>
        <authorList>
            <person name="Barrero R.A."/>
            <person name="Guerrero F.D."/>
            <person name="Moolhuijzen P."/>
            <person name="Goolsby J.A."/>
            <person name="Tidwell J."/>
            <person name="Bellgard S.E."/>
            <person name="Bellgard M.I."/>
        </authorList>
    </citation>
    <scope>NUCLEOTIDE SEQUENCE</scope>
    <source>
        <tissue evidence="2">Shoot tissue taken approximately 20 cm above the soil surface</tissue>
    </source>
</reference>
<keyword evidence="1" id="KW-0812">Transmembrane</keyword>
<keyword evidence="1" id="KW-1133">Transmembrane helix</keyword>
<organism evidence="2">
    <name type="scientific">Arundo donax</name>
    <name type="common">Giant reed</name>
    <name type="synonym">Donax arundinaceus</name>
    <dbReference type="NCBI Taxonomy" id="35708"/>
    <lineage>
        <taxon>Eukaryota</taxon>
        <taxon>Viridiplantae</taxon>
        <taxon>Streptophyta</taxon>
        <taxon>Embryophyta</taxon>
        <taxon>Tracheophyta</taxon>
        <taxon>Spermatophyta</taxon>
        <taxon>Magnoliopsida</taxon>
        <taxon>Liliopsida</taxon>
        <taxon>Poales</taxon>
        <taxon>Poaceae</taxon>
        <taxon>PACMAD clade</taxon>
        <taxon>Arundinoideae</taxon>
        <taxon>Arundineae</taxon>
        <taxon>Arundo</taxon>
    </lineage>
</organism>
<proteinExistence type="predicted"/>
<evidence type="ECO:0000256" key="1">
    <source>
        <dbReference type="SAM" id="Phobius"/>
    </source>
</evidence>
<dbReference type="AlphaFoldDB" id="A0A0A9DXC9"/>
<keyword evidence="1" id="KW-0472">Membrane</keyword>
<sequence length="52" mass="6148">MLLYISWLHAIYSFVISQRSNFMLIAFLLFLTKLQKCVSLRDSILIMVFCIC</sequence>
<feature type="transmembrane region" description="Helical" evidence="1">
    <location>
        <begin position="6"/>
        <end position="31"/>
    </location>
</feature>
<accession>A0A0A9DXC9</accession>
<reference evidence="2" key="1">
    <citation type="submission" date="2014-09" db="EMBL/GenBank/DDBJ databases">
        <authorList>
            <person name="Magalhaes I.L.F."/>
            <person name="Oliveira U."/>
            <person name="Santos F.R."/>
            <person name="Vidigal T.H.D.A."/>
            <person name="Brescovit A.D."/>
            <person name="Santos A.J."/>
        </authorList>
    </citation>
    <scope>NUCLEOTIDE SEQUENCE</scope>
    <source>
        <tissue evidence="2">Shoot tissue taken approximately 20 cm above the soil surface</tissue>
    </source>
</reference>
<dbReference type="EMBL" id="GBRH01209478">
    <property type="protein sequence ID" value="JAD88417.1"/>
    <property type="molecule type" value="Transcribed_RNA"/>
</dbReference>
<name>A0A0A9DXC9_ARUDO</name>
<evidence type="ECO:0000313" key="2">
    <source>
        <dbReference type="EMBL" id="JAD88417.1"/>
    </source>
</evidence>
<protein>
    <submittedName>
        <fullName evidence="2">Uncharacterized protein</fullName>
    </submittedName>
</protein>